<dbReference type="PATRIC" id="fig|251654.3.peg.2786"/>
<gene>
    <name evidence="2" type="ORF">ALO68_02130</name>
</gene>
<evidence type="ECO:0000313" key="2">
    <source>
        <dbReference type="EMBL" id="KPX41292.1"/>
    </source>
</evidence>
<name>A0A0P9R8L9_9PSED</name>
<feature type="region of interest" description="Disordered" evidence="1">
    <location>
        <begin position="1"/>
        <end position="55"/>
    </location>
</feature>
<accession>A0A0P9R8L9</accession>
<dbReference type="Proteomes" id="UP000050557">
    <property type="component" value="Unassembled WGS sequence"/>
</dbReference>
<reference evidence="2 3" key="1">
    <citation type="submission" date="2015-09" db="EMBL/GenBank/DDBJ databases">
        <title>Genome announcement of multiple Pseudomonas syringae strains.</title>
        <authorList>
            <person name="Thakur S."/>
            <person name="Wang P.W."/>
            <person name="Gong Y."/>
            <person name="Weir B.S."/>
            <person name="Guttman D.S."/>
        </authorList>
    </citation>
    <scope>NUCLEOTIDE SEQUENCE [LARGE SCALE GENOMIC DNA]</scope>
    <source>
        <strain evidence="2 3">ICMP4531</strain>
    </source>
</reference>
<evidence type="ECO:0000256" key="1">
    <source>
        <dbReference type="SAM" id="MobiDB-lite"/>
    </source>
</evidence>
<dbReference type="EMBL" id="LJQM01000217">
    <property type="protein sequence ID" value="KPX41292.1"/>
    <property type="molecule type" value="Genomic_DNA"/>
</dbReference>
<organism evidence="2 3">
    <name type="scientific">Pseudomonas syringae pv. helianthi</name>
    <dbReference type="NCBI Taxonomy" id="251654"/>
    <lineage>
        <taxon>Bacteria</taxon>
        <taxon>Pseudomonadati</taxon>
        <taxon>Pseudomonadota</taxon>
        <taxon>Gammaproteobacteria</taxon>
        <taxon>Pseudomonadales</taxon>
        <taxon>Pseudomonadaceae</taxon>
        <taxon>Pseudomonas</taxon>
    </lineage>
</organism>
<dbReference type="AlphaFoldDB" id="A0A0P9R8L9"/>
<protein>
    <submittedName>
        <fullName evidence="2">Uncharacterized protein</fullName>
    </submittedName>
</protein>
<sequence>MEGGSVDAAMTLPMKAQERNPFQKQAQWVAKRGNKRLSHTPEQGTIEIQRKGLKP</sequence>
<proteinExistence type="predicted"/>
<evidence type="ECO:0000313" key="3">
    <source>
        <dbReference type="Proteomes" id="UP000050557"/>
    </source>
</evidence>
<comment type="caution">
    <text evidence="2">The sequence shown here is derived from an EMBL/GenBank/DDBJ whole genome shotgun (WGS) entry which is preliminary data.</text>
</comment>